<dbReference type="InterPro" id="IPR009057">
    <property type="entry name" value="Homeodomain-like_sf"/>
</dbReference>
<dbReference type="PROSITE" id="PS00041">
    <property type="entry name" value="HTH_ARAC_FAMILY_1"/>
    <property type="match status" value="1"/>
</dbReference>
<dbReference type="InterPro" id="IPR018060">
    <property type="entry name" value="HTH_AraC"/>
</dbReference>
<dbReference type="Pfam" id="PF12833">
    <property type="entry name" value="HTH_18"/>
    <property type="match status" value="1"/>
</dbReference>
<evidence type="ECO:0000259" key="5">
    <source>
        <dbReference type="PROSITE" id="PS01124"/>
    </source>
</evidence>
<dbReference type="Gene3D" id="1.10.10.60">
    <property type="entry name" value="Homeodomain-like"/>
    <property type="match status" value="2"/>
</dbReference>
<dbReference type="GO" id="GO:0003700">
    <property type="term" value="F:DNA-binding transcription factor activity"/>
    <property type="evidence" value="ECO:0007669"/>
    <property type="project" value="InterPro"/>
</dbReference>
<dbReference type="AlphaFoldDB" id="A0A395JK21"/>
<feature type="transmembrane region" description="Helical" evidence="4">
    <location>
        <begin position="6"/>
        <end position="24"/>
    </location>
</feature>
<organism evidence="6 7">
    <name type="scientific">Arenicella xantha</name>
    <dbReference type="NCBI Taxonomy" id="644221"/>
    <lineage>
        <taxon>Bacteria</taxon>
        <taxon>Pseudomonadati</taxon>
        <taxon>Pseudomonadota</taxon>
        <taxon>Gammaproteobacteria</taxon>
        <taxon>Arenicellales</taxon>
        <taxon>Arenicellaceae</taxon>
        <taxon>Arenicella</taxon>
    </lineage>
</organism>
<dbReference type="OrthoDB" id="345413at2"/>
<gene>
    <name evidence="6" type="ORF">DFR28_11014</name>
</gene>
<proteinExistence type="predicted"/>
<accession>A0A395JK21</accession>
<keyword evidence="3" id="KW-0804">Transcription</keyword>
<evidence type="ECO:0000256" key="2">
    <source>
        <dbReference type="ARBA" id="ARBA00023125"/>
    </source>
</evidence>
<dbReference type="InterPro" id="IPR020449">
    <property type="entry name" value="Tscrpt_reg_AraC-type_HTH"/>
</dbReference>
<feature type="transmembrane region" description="Helical" evidence="4">
    <location>
        <begin position="202"/>
        <end position="221"/>
    </location>
</feature>
<dbReference type="SMART" id="SM00342">
    <property type="entry name" value="HTH_ARAC"/>
    <property type="match status" value="1"/>
</dbReference>
<keyword evidence="4" id="KW-0472">Membrane</keyword>
<dbReference type="InParanoid" id="A0A395JK21"/>
<evidence type="ECO:0000313" key="7">
    <source>
        <dbReference type="Proteomes" id="UP000253083"/>
    </source>
</evidence>
<evidence type="ECO:0000256" key="4">
    <source>
        <dbReference type="SAM" id="Phobius"/>
    </source>
</evidence>
<feature type="transmembrane region" description="Helical" evidence="4">
    <location>
        <begin position="94"/>
        <end position="114"/>
    </location>
</feature>
<keyword evidence="7" id="KW-1185">Reference proteome</keyword>
<keyword evidence="4" id="KW-0812">Transmembrane</keyword>
<reference evidence="6 7" key="1">
    <citation type="submission" date="2018-06" db="EMBL/GenBank/DDBJ databases">
        <title>Genomic Encyclopedia of Type Strains, Phase IV (KMG-IV): sequencing the most valuable type-strain genomes for metagenomic binning, comparative biology and taxonomic classification.</title>
        <authorList>
            <person name="Goeker M."/>
        </authorList>
    </citation>
    <scope>NUCLEOTIDE SEQUENCE [LARGE SCALE GENOMIC DNA]</scope>
    <source>
        <strain evidence="6 7">DSM 24032</strain>
    </source>
</reference>
<dbReference type="EMBL" id="QNRT01000010">
    <property type="protein sequence ID" value="RBP47051.1"/>
    <property type="molecule type" value="Genomic_DNA"/>
</dbReference>
<dbReference type="PANTHER" id="PTHR43280">
    <property type="entry name" value="ARAC-FAMILY TRANSCRIPTIONAL REGULATOR"/>
    <property type="match status" value="1"/>
</dbReference>
<dbReference type="PANTHER" id="PTHR43280:SF29">
    <property type="entry name" value="ARAC-FAMILY TRANSCRIPTIONAL REGULATOR"/>
    <property type="match status" value="1"/>
</dbReference>
<dbReference type="PRINTS" id="PR00032">
    <property type="entry name" value="HTHARAC"/>
</dbReference>
<name>A0A395JK21_9GAMM</name>
<dbReference type="PROSITE" id="PS01124">
    <property type="entry name" value="HTH_ARAC_FAMILY_2"/>
    <property type="match status" value="1"/>
</dbReference>
<dbReference type="Proteomes" id="UP000253083">
    <property type="component" value="Unassembled WGS sequence"/>
</dbReference>
<comment type="caution">
    <text evidence="6">The sequence shown here is derived from an EMBL/GenBank/DDBJ whole genome shotgun (WGS) entry which is preliminary data.</text>
</comment>
<sequence length="371" mass="41483">MSQTQTLILAIGGLQGFLLFALLVSDKRVNYASKLLGLQCLLMATTFVLPLIVAAGESSFTGLIGFFVFLPASYGALTYLYCRTAITSSSLKPIDALHLLPLAVCYLLNYDILFSPSKALSFVRMADTTLLKHTLTKVVFYGQTVVYSTLLIRMVSRYQTKAKQTLSSYNPDIFKWLWSLIAFMVSIWGLKILFYFISRAPIVNVLADCLLVIMVYFIAIVQWRNPTLFQIQQLTTQSEQPAESSSKPPTDGLLDQETRSSVLRLVQDRVQQQALYRNSELTLAALAEQVGVSVHHLSETLNQYGGKNFNRFINEYRVAEVCQQLDQNSESKLIDLALDAGFASKSSFNAIFKKITGLTPSAYRRQLPSKS</sequence>
<dbReference type="SUPFAM" id="SSF46689">
    <property type="entry name" value="Homeodomain-like"/>
    <property type="match status" value="1"/>
</dbReference>
<evidence type="ECO:0000256" key="3">
    <source>
        <dbReference type="ARBA" id="ARBA00023163"/>
    </source>
</evidence>
<keyword evidence="2" id="KW-0238">DNA-binding</keyword>
<evidence type="ECO:0000313" key="6">
    <source>
        <dbReference type="EMBL" id="RBP47051.1"/>
    </source>
</evidence>
<keyword evidence="1" id="KW-0805">Transcription regulation</keyword>
<feature type="transmembrane region" description="Helical" evidence="4">
    <location>
        <begin position="36"/>
        <end position="56"/>
    </location>
</feature>
<feature type="transmembrane region" description="Helical" evidence="4">
    <location>
        <begin position="62"/>
        <end position="82"/>
    </location>
</feature>
<dbReference type="RefSeq" id="WP_113955934.1">
    <property type="nucleotide sequence ID" value="NZ_QNRT01000010.1"/>
</dbReference>
<feature type="transmembrane region" description="Helical" evidence="4">
    <location>
        <begin position="134"/>
        <end position="155"/>
    </location>
</feature>
<dbReference type="GO" id="GO:0043565">
    <property type="term" value="F:sequence-specific DNA binding"/>
    <property type="evidence" value="ECO:0007669"/>
    <property type="project" value="InterPro"/>
</dbReference>
<protein>
    <submittedName>
        <fullName evidence="6">AraC family transcriptional regulator</fullName>
    </submittedName>
</protein>
<feature type="transmembrane region" description="Helical" evidence="4">
    <location>
        <begin position="176"/>
        <end position="196"/>
    </location>
</feature>
<evidence type="ECO:0000256" key="1">
    <source>
        <dbReference type="ARBA" id="ARBA00023015"/>
    </source>
</evidence>
<feature type="domain" description="HTH araC/xylS-type" evidence="5">
    <location>
        <begin position="260"/>
        <end position="366"/>
    </location>
</feature>
<dbReference type="InterPro" id="IPR018062">
    <property type="entry name" value="HTH_AraC-typ_CS"/>
</dbReference>
<keyword evidence="4" id="KW-1133">Transmembrane helix</keyword>